<accession>A0A514CSW2</accession>
<dbReference type="InterPro" id="IPR045677">
    <property type="entry name" value="DUF6197"/>
</dbReference>
<evidence type="ECO:0000313" key="1">
    <source>
        <dbReference type="EMBL" id="QDH83568.1"/>
    </source>
</evidence>
<protein>
    <submittedName>
        <fullName evidence="1">Uncharacterized protein</fullName>
    </submittedName>
</protein>
<dbReference type="Proteomes" id="UP000320799">
    <property type="component" value="Segment"/>
</dbReference>
<dbReference type="EMBL" id="MN094788">
    <property type="protein sequence ID" value="QDH83568.1"/>
    <property type="molecule type" value="Genomic_DNA"/>
</dbReference>
<reference evidence="1 2" key="1">
    <citation type="submission" date="2019-06" db="EMBL/GenBank/DDBJ databases">
        <authorList>
            <person name="Kincaid V.D."/>
            <person name="Fuller A."/>
            <person name="Hodges K."/>
            <person name="Bansal M."/>
            <person name="Essig J."/>
            <person name="Johnson A."/>
        </authorList>
    </citation>
    <scope>NUCLEOTIDE SEQUENCE [LARGE SCALE GENOMIC DNA]</scope>
</reference>
<dbReference type="GeneID" id="56136043"/>
<name>A0A514CSW2_9CAUD</name>
<dbReference type="RefSeq" id="YP_009903767.1">
    <property type="nucleotide sequence ID" value="NC_049849.1"/>
</dbReference>
<sequence>MTPIETLKSALEILRDPKHHTDVFYAADKHGNVTDPFDPSACSFCMFGAMVKAAEFNYNETDDHRPSWRHRDIMAKIVERFSEEIKLLVPHLDLDLIRSSSEFKLKQELGKTEDPADFAPFHKITHFSDYAGHSAVVAAFEAAIAAAETK</sequence>
<dbReference type="Pfam" id="PF19698">
    <property type="entry name" value="DUF6197"/>
    <property type="match status" value="1"/>
</dbReference>
<keyword evidence="2" id="KW-1185">Reference proteome</keyword>
<organism evidence="1 2">
    <name type="scientific">Achromobacter phage Motura</name>
    <dbReference type="NCBI Taxonomy" id="2591403"/>
    <lineage>
        <taxon>Viruses</taxon>
        <taxon>Duplodnaviria</taxon>
        <taxon>Heunggongvirae</taxon>
        <taxon>Uroviricota</taxon>
        <taxon>Caudoviricetes</taxon>
        <taxon>Moturavirus</taxon>
        <taxon>Moturavirus motura</taxon>
    </lineage>
</organism>
<proteinExistence type="predicted"/>
<evidence type="ECO:0000313" key="2">
    <source>
        <dbReference type="Proteomes" id="UP000320799"/>
    </source>
</evidence>
<dbReference type="KEGG" id="vg:56136043"/>